<dbReference type="InterPro" id="IPR013530">
    <property type="entry name" value="PAD_C"/>
</dbReference>
<comment type="pathway">
    <text evidence="3 28">Carbohydrate metabolism; tricarboxylic acid cycle; fumarate from succinate (eukaryal route): step 1/1.</text>
</comment>
<comment type="caution">
    <text evidence="31">The sequence shown here is derived from an EMBL/GenBank/DDBJ whole genome shotgun (WGS) entry which is preliminary data.</text>
</comment>
<dbReference type="FunFam" id="3.10.20.30:FF:000007">
    <property type="entry name" value="Succinate dehydrogenase [ubiquinone] iron-sulfur subunit, mitochondrial"/>
    <property type="match status" value="1"/>
</dbReference>
<dbReference type="Pfam" id="PF08527">
    <property type="entry name" value="PAD_M"/>
    <property type="match status" value="1"/>
</dbReference>
<comment type="function">
    <text evidence="27">Catalyzes the deimination of arginine residues of proteins.</text>
</comment>
<dbReference type="InterPro" id="IPR017900">
    <property type="entry name" value="4Fe4S_Fe_S_CS"/>
</dbReference>
<keyword evidence="7 28" id="KW-0004">4Fe-4S</keyword>
<keyword evidence="11 28" id="KW-0479">Metal-binding</keyword>
<keyword evidence="14" id="KW-0106">Calcium</keyword>
<evidence type="ECO:0000256" key="8">
    <source>
        <dbReference type="ARBA" id="ARBA00022490"/>
    </source>
</evidence>
<evidence type="ECO:0000256" key="9">
    <source>
        <dbReference type="ARBA" id="ARBA00022532"/>
    </source>
</evidence>
<dbReference type="GO" id="GO:0006099">
    <property type="term" value="P:tricarboxylic acid cycle"/>
    <property type="evidence" value="ECO:0007669"/>
    <property type="project" value="UniProtKB-UniPathway"/>
</dbReference>
<dbReference type="SUPFAM" id="SSF46548">
    <property type="entry name" value="alpha-helical ferredoxin"/>
    <property type="match status" value="1"/>
</dbReference>
<evidence type="ECO:0000256" key="13">
    <source>
        <dbReference type="ARBA" id="ARBA00022801"/>
    </source>
</evidence>
<comment type="similarity">
    <text evidence="5 28">Belongs to the succinate dehydrogenase/fumarate reductase iron-sulfur protein family.</text>
</comment>
<keyword evidence="12 28" id="KW-0999">Mitochondrion inner membrane</keyword>
<keyword evidence="21 28" id="KW-0003">3Fe-4S</keyword>
<keyword evidence="19 28" id="KW-0496">Mitochondrion</keyword>
<dbReference type="Gene3D" id="1.10.1060.10">
    <property type="entry name" value="Alpha-helical ferredoxin"/>
    <property type="match status" value="1"/>
</dbReference>
<dbReference type="Gene3D" id="3.10.20.30">
    <property type="match status" value="1"/>
</dbReference>
<dbReference type="SUPFAM" id="SSF49503">
    <property type="entry name" value="Cupredoxins"/>
    <property type="match status" value="1"/>
</dbReference>
<protein>
    <recommendedName>
        <fullName evidence="28">Succinate dehydrogenase [ubiquinone] iron-sulfur subunit, mitochondrial</fullName>
        <ecNumber evidence="28">1.3.5.1</ecNumber>
    </recommendedName>
</protein>
<proteinExistence type="inferred from homology"/>
<dbReference type="NCBIfam" id="NF004616">
    <property type="entry name" value="PRK05950.1"/>
    <property type="match status" value="1"/>
</dbReference>
<dbReference type="InterPro" id="IPR013733">
    <property type="entry name" value="Prot_Arg_deaminase_cen_dom"/>
</dbReference>
<gene>
    <name evidence="31" type="ORF">AAES_133547</name>
</gene>
<evidence type="ECO:0000259" key="29">
    <source>
        <dbReference type="PROSITE" id="PS51085"/>
    </source>
</evidence>
<dbReference type="PANTHER" id="PTHR10837">
    <property type="entry name" value="PEPTIDYLARGININE DEIMINASE"/>
    <property type="match status" value="1"/>
</dbReference>
<dbReference type="FunFam" id="3.75.10.10:FF:000003">
    <property type="entry name" value="Protein-arginine deiminase type-2"/>
    <property type="match status" value="1"/>
</dbReference>
<comment type="catalytic activity">
    <reaction evidence="26">
        <text>a quinone + succinate = fumarate + a quinol</text>
        <dbReference type="Rhea" id="RHEA:40523"/>
        <dbReference type="ChEBI" id="CHEBI:24646"/>
        <dbReference type="ChEBI" id="CHEBI:29806"/>
        <dbReference type="ChEBI" id="CHEBI:30031"/>
        <dbReference type="ChEBI" id="CHEBI:132124"/>
        <dbReference type="EC" id="1.3.5.1"/>
    </reaction>
</comment>
<evidence type="ECO:0000256" key="14">
    <source>
        <dbReference type="ARBA" id="ARBA00022837"/>
    </source>
</evidence>
<dbReference type="PROSITE" id="PS00198">
    <property type="entry name" value="4FE4S_FER_1"/>
    <property type="match status" value="1"/>
</dbReference>
<evidence type="ECO:0000259" key="30">
    <source>
        <dbReference type="PROSITE" id="PS51379"/>
    </source>
</evidence>
<evidence type="ECO:0000313" key="31">
    <source>
        <dbReference type="EMBL" id="KQK76646.1"/>
    </source>
</evidence>
<evidence type="ECO:0000256" key="19">
    <source>
        <dbReference type="ARBA" id="ARBA00023128"/>
    </source>
</evidence>
<keyword evidence="18 28" id="KW-0411">Iron-sulfur</keyword>
<dbReference type="InterPro" id="IPR004489">
    <property type="entry name" value="Succ_DH/fum_Rdtase_Fe-S"/>
</dbReference>
<dbReference type="FunFam" id="1.10.1060.10:FF:000029">
    <property type="entry name" value="Succinate dehydrogenase [ubiquinone] iron-sulfur subunit, mitochondrial"/>
    <property type="match status" value="1"/>
</dbReference>
<keyword evidence="17 28" id="KW-0408">Iron</keyword>
<organism evidence="31 32">
    <name type="scientific">Amazona aestiva</name>
    <name type="common">Blue-fronted Amazon parrot</name>
    <dbReference type="NCBI Taxonomy" id="12930"/>
    <lineage>
        <taxon>Eukaryota</taxon>
        <taxon>Metazoa</taxon>
        <taxon>Chordata</taxon>
        <taxon>Craniata</taxon>
        <taxon>Vertebrata</taxon>
        <taxon>Euteleostomi</taxon>
        <taxon>Archelosauria</taxon>
        <taxon>Archosauria</taxon>
        <taxon>Dinosauria</taxon>
        <taxon>Saurischia</taxon>
        <taxon>Theropoda</taxon>
        <taxon>Coelurosauria</taxon>
        <taxon>Aves</taxon>
        <taxon>Neognathae</taxon>
        <taxon>Neoaves</taxon>
        <taxon>Telluraves</taxon>
        <taxon>Australaves</taxon>
        <taxon>Psittaciformes</taxon>
        <taxon>Psittacidae</taxon>
        <taxon>Amazona</taxon>
    </lineage>
</organism>
<dbReference type="Gene3D" id="2.60.40.1700">
    <property type="entry name" value="Protein-arginine deiminase, central domain"/>
    <property type="match status" value="1"/>
</dbReference>
<keyword evidence="9" id="KW-0816">Tricarboxylic acid cycle</keyword>
<reference evidence="31 32" key="1">
    <citation type="submission" date="2015-10" db="EMBL/GenBank/DDBJ databases">
        <authorList>
            <person name="Gilbert D.G."/>
        </authorList>
    </citation>
    <scope>NUCLEOTIDE SEQUENCE [LARGE SCALE GENOMIC DNA]</scope>
    <source>
        <strain evidence="31">FVVF132</strain>
    </source>
</reference>
<dbReference type="FunFam" id="2.60.40.1860:FF:000001">
    <property type="entry name" value="Protein-arginine deiminase type-2"/>
    <property type="match status" value="1"/>
</dbReference>
<comment type="cofactor">
    <cofactor evidence="28">
        <name>[2Fe-2S] cluster</name>
        <dbReference type="ChEBI" id="CHEBI:190135"/>
    </cofactor>
    <text evidence="28">Binds 1 [2Fe-2S] cluster.</text>
</comment>
<keyword evidence="10 28" id="KW-0001">2Fe-2S</keyword>
<feature type="domain" description="2Fe-2S ferredoxin-type" evidence="29">
    <location>
        <begin position="678"/>
        <end position="768"/>
    </location>
</feature>
<accession>A0A0Q3T7D7</accession>
<dbReference type="CDD" id="cd04214">
    <property type="entry name" value="PAD_N"/>
    <property type="match status" value="1"/>
</dbReference>
<keyword evidence="20" id="KW-0472">Membrane</keyword>
<evidence type="ECO:0000256" key="11">
    <source>
        <dbReference type="ARBA" id="ARBA00022723"/>
    </source>
</evidence>
<sequence>MPGDRTLRLQHGNRIEALCVLGTCISADVYGAAPAGAVSFSVKHTEGVSVEVRCQSPAEVGPTPGSGTRWPLDKGTVLRFSMSRASTEVNDNKVTVSFYADGGQPINQAGVFLTGIGISLDVDADRDGVVEKNSPNKASWTWGPEGHGAILLVSCDKENPFTVASDCDDERVFSREDLLDMSRMVLRTEGPQRLPRGYEIILYIPVSEADTVGVFYVQNPFFGQRYVQVLGRRKLYHMVQYTGGAAELDFFVEGLRFPDDTFPGLVSIHVSLLETLAEGIPHAPIFTDTVVFRVAPWIMTPNTLAPVNVFVCSMKDNYLFIKEIKNLVNKAGCELKVCFGYINRGDRWMQDEIEFGYTHAPHKSFPVVLDSPQDGGLERYPIKDLLGPDFGYVSREPLFEAITSLDSFGNLEVSPPVTVAGKEYPLGRILIGSSFPTSAGRRMTRVVRDFLCAQQVQAPVELYSDWLAVGHVDEFVTFVPTSDKKRFRMLMASPAACYKLFREKQKEGQGEATMFKGYSGTDTKRVTINKVLSNNILMQQNQYVQRCIDWNRDVLKKELGLMEEDIIDLPALFKLDKQGKAVPYFPNMVTMIVLAKDLGIPKPFGPIMGGECCLERQTRCLLEPLGLRCRFLEDVSSYHGRLGEVRCGTNVQRRPFAFKWWHVCRGAQTAAAASPRLKKFAIYRWDPDKPGDKPRMQTYEVDLNKCGPMVLDALIKIKNEIDSTLTFRRSCREGICGSCAMNIAGGNTLACIKKIDPDPNKITKIYPLPHMYVVKDLVPDLSNFYAQYKSIEPYLKKKDESKEGKEQYLQSIEDRQKLDGLYECILCACCSTSCPSYWWNGDKYLGPAVLMQAYRWMIDSRDDYTEERLAQLQDPFSLYRCHTIMNCTRTCPKGLNPGKAIAEIKKMMATYKQKATAA</sequence>
<dbReference type="Gene3D" id="3.75.10.10">
    <property type="entry name" value="L-arginine/glycine Amidinotransferase, Chain A"/>
    <property type="match status" value="1"/>
</dbReference>
<evidence type="ECO:0000256" key="25">
    <source>
        <dbReference type="ARBA" id="ARBA00048512"/>
    </source>
</evidence>
<evidence type="ECO:0000256" key="23">
    <source>
        <dbReference type="ARBA" id="ARBA00047404"/>
    </source>
</evidence>
<evidence type="ECO:0000256" key="18">
    <source>
        <dbReference type="ARBA" id="ARBA00023014"/>
    </source>
</evidence>
<keyword evidence="13" id="KW-0378">Hydrolase</keyword>
<dbReference type="GO" id="GO:0140794">
    <property type="term" value="F:histone arginine deiminase activity"/>
    <property type="evidence" value="ECO:0007669"/>
    <property type="project" value="TreeGrafter"/>
</dbReference>
<evidence type="ECO:0000256" key="6">
    <source>
        <dbReference type="ARBA" id="ARBA00011738"/>
    </source>
</evidence>
<dbReference type="GO" id="GO:0005634">
    <property type="term" value="C:nucleus"/>
    <property type="evidence" value="ECO:0007669"/>
    <property type="project" value="TreeGrafter"/>
</dbReference>
<evidence type="ECO:0000256" key="15">
    <source>
        <dbReference type="ARBA" id="ARBA00022946"/>
    </source>
</evidence>
<dbReference type="GO" id="GO:0008177">
    <property type="term" value="F:succinate dehydrogenase (quinone) activity"/>
    <property type="evidence" value="ECO:0007669"/>
    <property type="project" value="UniProtKB-EC"/>
</dbReference>
<dbReference type="Pfam" id="PF13534">
    <property type="entry name" value="Fer4_17"/>
    <property type="match status" value="1"/>
</dbReference>
<dbReference type="SUPFAM" id="SSF54292">
    <property type="entry name" value="2Fe-2S ferredoxin-like"/>
    <property type="match status" value="1"/>
</dbReference>
<dbReference type="InterPro" id="IPR001041">
    <property type="entry name" value="2Fe-2S_ferredoxin-type"/>
</dbReference>
<dbReference type="SUPFAM" id="SSF55909">
    <property type="entry name" value="Pentein"/>
    <property type="match status" value="1"/>
</dbReference>
<keyword evidence="15" id="KW-0809">Transit peptide</keyword>
<feature type="domain" description="4Fe-4S ferredoxin-type" evidence="30">
    <location>
        <begin position="814"/>
        <end position="844"/>
    </location>
</feature>
<dbReference type="NCBIfam" id="TIGR00384">
    <property type="entry name" value="dhsB"/>
    <property type="match status" value="1"/>
</dbReference>
<dbReference type="PROSITE" id="PS51085">
    <property type="entry name" value="2FE2S_FER_2"/>
    <property type="match status" value="1"/>
</dbReference>
<evidence type="ECO:0000256" key="1">
    <source>
        <dbReference type="ARBA" id="ARBA00004443"/>
    </source>
</evidence>
<evidence type="ECO:0000256" key="24">
    <source>
        <dbReference type="ARBA" id="ARBA00048487"/>
    </source>
</evidence>
<evidence type="ECO:0000256" key="21">
    <source>
        <dbReference type="ARBA" id="ARBA00023291"/>
    </source>
</evidence>
<comment type="catalytic activity">
    <reaction evidence="23">
        <text>(R)-malate + a quinone = enol-oxaloacetate + a quinol</text>
        <dbReference type="Rhea" id="RHEA:79827"/>
        <dbReference type="ChEBI" id="CHEBI:15588"/>
        <dbReference type="ChEBI" id="CHEBI:17479"/>
        <dbReference type="ChEBI" id="CHEBI:24646"/>
        <dbReference type="ChEBI" id="CHEBI:132124"/>
    </reaction>
    <physiologicalReaction direction="left-to-right" evidence="23">
        <dbReference type="Rhea" id="RHEA:79828"/>
    </physiologicalReaction>
</comment>
<evidence type="ECO:0000256" key="27">
    <source>
        <dbReference type="ARBA" id="ARBA00057234"/>
    </source>
</evidence>
<comment type="catalytic activity">
    <reaction evidence="25">
        <text>(S)-malate + a quinone = enol-oxaloacetate + a quinol</text>
        <dbReference type="Rhea" id="RHEA:79831"/>
        <dbReference type="ChEBI" id="CHEBI:15589"/>
        <dbReference type="ChEBI" id="CHEBI:17479"/>
        <dbReference type="ChEBI" id="CHEBI:24646"/>
        <dbReference type="ChEBI" id="CHEBI:132124"/>
    </reaction>
    <physiologicalReaction direction="left-to-right" evidence="25">
        <dbReference type="Rhea" id="RHEA:79832"/>
    </physiologicalReaction>
</comment>
<evidence type="ECO:0000256" key="26">
    <source>
        <dbReference type="ARBA" id="ARBA00049220"/>
    </source>
</evidence>
<dbReference type="InterPro" id="IPR038685">
    <property type="entry name" value="PAD_N_sf"/>
</dbReference>
<evidence type="ECO:0000256" key="7">
    <source>
        <dbReference type="ARBA" id="ARBA00022485"/>
    </source>
</evidence>
<dbReference type="InterPro" id="IPR025192">
    <property type="entry name" value="Succ_DH/fum_Rdtase_N"/>
</dbReference>
<dbReference type="Pfam" id="PF13085">
    <property type="entry name" value="Fer2_3"/>
    <property type="match status" value="1"/>
</dbReference>
<dbReference type="GO" id="GO:0005509">
    <property type="term" value="F:calcium ion binding"/>
    <property type="evidence" value="ECO:0007669"/>
    <property type="project" value="InterPro"/>
</dbReference>
<dbReference type="EC" id="1.3.5.1" evidence="28"/>
<comment type="subunit">
    <text evidence="6">Homodimer.</text>
</comment>
<evidence type="ECO:0000256" key="2">
    <source>
        <dbReference type="ARBA" id="ARBA00004496"/>
    </source>
</evidence>
<dbReference type="GO" id="GO:0005743">
    <property type="term" value="C:mitochondrial inner membrane"/>
    <property type="evidence" value="ECO:0007669"/>
    <property type="project" value="UniProtKB-SubCell"/>
</dbReference>
<dbReference type="Gene3D" id="2.60.40.1860">
    <property type="entry name" value="Protein-arginine deiminase, N-terminal domain"/>
    <property type="match status" value="1"/>
</dbReference>
<evidence type="ECO:0000256" key="4">
    <source>
        <dbReference type="ARBA" id="ARBA00008166"/>
    </source>
</evidence>
<keyword evidence="8" id="KW-0963">Cytoplasm</keyword>
<comment type="cofactor">
    <cofactor evidence="28">
        <name>[4Fe-4S] cluster</name>
        <dbReference type="ChEBI" id="CHEBI:49883"/>
    </cofactor>
    <text evidence="28">Binds 1 [4Fe-4S] cluster.</text>
</comment>
<dbReference type="GO" id="GO:0009055">
    <property type="term" value="F:electron transfer activity"/>
    <property type="evidence" value="ECO:0007669"/>
    <property type="project" value="InterPro"/>
</dbReference>
<evidence type="ECO:0000256" key="22">
    <source>
        <dbReference type="ARBA" id="ARBA00046167"/>
    </source>
</evidence>
<dbReference type="InterPro" id="IPR004303">
    <property type="entry name" value="PAD"/>
</dbReference>
<dbReference type="Pfam" id="PF08526">
    <property type="entry name" value="PAD_N"/>
    <property type="match status" value="1"/>
</dbReference>
<keyword evidence="16" id="KW-0560">Oxidoreductase</keyword>
<dbReference type="InterPro" id="IPR036010">
    <property type="entry name" value="2Fe-2S_ferredoxin-like_sf"/>
</dbReference>
<comment type="function">
    <text evidence="22">Iron-sulfur protein (IP) subunit of the succinate dehydrogenase complex (mitochondrial respiratory chain complex II), responsible for transferring electrons from succinate to ubiquinone (coenzyme Q). SDH also oxidizes malate to the non-canonical enol form of oxaloacetate, enol-oxaloacetate. Enol-oxaloacetate, which is a potent inhibitor of the succinate dehydrogenase activity, is further isomerized into keto-oxaloacetate.</text>
</comment>
<comment type="function">
    <text evidence="28">Iron-sulfur protein (IP) subunit of succinate dehydrogenase (SDH) that is involved in complex II of the mitochondrial electron transport chain and is responsible for transferring electrons from succinate to ubiquinone (coenzyme Q).</text>
</comment>
<evidence type="ECO:0000256" key="5">
    <source>
        <dbReference type="ARBA" id="ARBA00009433"/>
    </source>
</evidence>
<dbReference type="InterPro" id="IPR036556">
    <property type="entry name" value="PAD_central_sf"/>
</dbReference>
<dbReference type="Pfam" id="PF03068">
    <property type="entry name" value="PAD"/>
    <property type="match status" value="1"/>
</dbReference>
<evidence type="ECO:0000256" key="20">
    <source>
        <dbReference type="ARBA" id="ARBA00023136"/>
    </source>
</evidence>
<comment type="subcellular location">
    <subcellularLocation>
        <location evidence="2">Cytoplasm</location>
    </subcellularLocation>
    <subcellularLocation>
        <location evidence="1 28">Mitochondrion inner membrane</location>
        <topology evidence="1 28">Peripheral membrane protein</topology>
        <orientation evidence="1 28">Matrix side</orientation>
    </subcellularLocation>
</comment>
<comment type="similarity">
    <text evidence="4">Belongs to the protein arginine deiminase family.</text>
</comment>
<evidence type="ECO:0000256" key="16">
    <source>
        <dbReference type="ARBA" id="ARBA00023002"/>
    </source>
</evidence>
<dbReference type="AlphaFoldDB" id="A0A0Q3T7D7"/>
<dbReference type="STRING" id="12930.A0A0Q3T7D7"/>
<dbReference type="GO" id="GO:0051539">
    <property type="term" value="F:4 iron, 4 sulfur cluster binding"/>
    <property type="evidence" value="ECO:0007669"/>
    <property type="project" value="UniProtKB-KW"/>
</dbReference>
<evidence type="ECO:0000256" key="3">
    <source>
        <dbReference type="ARBA" id="ARBA00004788"/>
    </source>
</evidence>
<dbReference type="FunFam" id="2.60.40.1700:FF:000001">
    <property type="entry name" value="Protein-arginine deiminase type-2"/>
    <property type="match status" value="1"/>
</dbReference>
<dbReference type="GO" id="GO:0051537">
    <property type="term" value="F:2 iron, 2 sulfur cluster binding"/>
    <property type="evidence" value="ECO:0007669"/>
    <property type="project" value="UniProtKB-KW"/>
</dbReference>
<evidence type="ECO:0000256" key="17">
    <source>
        <dbReference type="ARBA" id="ARBA00023004"/>
    </source>
</evidence>
<dbReference type="EMBL" id="LMAW01002831">
    <property type="protein sequence ID" value="KQK76646.1"/>
    <property type="molecule type" value="Genomic_DNA"/>
</dbReference>
<dbReference type="InterPro" id="IPR006058">
    <property type="entry name" value="2Fe2S_fd_BS"/>
</dbReference>
<dbReference type="Proteomes" id="UP000051836">
    <property type="component" value="Unassembled WGS sequence"/>
</dbReference>
<evidence type="ECO:0000313" key="32">
    <source>
        <dbReference type="Proteomes" id="UP000051836"/>
    </source>
</evidence>
<dbReference type="PROSITE" id="PS51379">
    <property type="entry name" value="4FE4S_FER_2"/>
    <property type="match status" value="1"/>
</dbReference>
<evidence type="ECO:0000256" key="10">
    <source>
        <dbReference type="ARBA" id="ARBA00022714"/>
    </source>
</evidence>
<dbReference type="InterPro" id="IPR012675">
    <property type="entry name" value="Beta-grasp_dom_sf"/>
</dbReference>
<evidence type="ECO:0000256" key="28">
    <source>
        <dbReference type="RuleBase" id="RU361237"/>
    </source>
</evidence>
<dbReference type="OrthoDB" id="5102063at2759"/>
<name>A0A0Q3T7D7_AMAAE</name>
<dbReference type="GO" id="GO:0051538">
    <property type="term" value="F:3 iron, 4 sulfur cluster binding"/>
    <property type="evidence" value="ECO:0007669"/>
    <property type="project" value="UniProtKB-KW"/>
</dbReference>
<dbReference type="InterPro" id="IPR013732">
    <property type="entry name" value="PAD_N"/>
</dbReference>
<evidence type="ECO:0000256" key="12">
    <source>
        <dbReference type="ARBA" id="ARBA00022792"/>
    </source>
</evidence>
<comment type="catalytic activity">
    <reaction evidence="24">
        <text>L-arginyl-[protein] + H2O = L-citrullyl-[protein] + NH4(+)</text>
        <dbReference type="Rhea" id="RHEA:18089"/>
        <dbReference type="Rhea" id="RHEA-COMP:10532"/>
        <dbReference type="Rhea" id="RHEA-COMP:10588"/>
        <dbReference type="ChEBI" id="CHEBI:15377"/>
        <dbReference type="ChEBI" id="CHEBI:28938"/>
        <dbReference type="ChEBI" id="CHEBI:29965"/>
        <dbReference type="ChEBI" id="CHEBI:83397"/>
        <dbReference type="EC" id="3.5.3.15"/>
    </reaction>
</comment>
<dbReference type="SUPFAM" id="SSF110083">
    <property type="entry name" value="Peptidylarginine deiminase Pad4, middle domain"/>
    <property type="match status" value="1"/>
</dbReference>
<dbReference type="InterPro" id="IPR017896">
    <property type="entry name" value="4Fe4S_Fe-S-bd"/>
</dbReference>
<dbReference type="InterPro" id="IPR008972">
    <property type="entry name" value="Cupredoxin"/>
</dbReference>
<dbReference type="PANTHER" id="PTHR10837:SF12">
    <property type="entry name" value="PROTEIN-ARGININE DEIMINASE TYPE-2"/>
    <property type="match status" value="1"/>
</dbReference>
<dbReference type="PROSITE" id="PS00197">
    <property type="entry name" value="2FE2S_FER_1"/>
    <property type="match status" value="1"/>
</dbReference>
<comment type="cofactor">
    <cofactor evidence="28">
        <name>[3Fe-4S] cluster</name>
        <dbReference type="ChEBI" id="CHEBI:21137"/>
    </cofactor>
    <text evidence="28">Binds 1 [3Fe-4S] cluster.</text>
</comment>
<dbReference type="UniPathway" id="UPA00223">
    <property type="reaction ID" value="UER01006"/>
</dbReference>
<dbReference type="InterPro" id="IPR009051">
    <property type="entry name" value="Helical_ferredxn"/>
</dbReference>
<keyword evidence="32" id="KW-1185">Reference proteome</keyword>